<keyword evidence="3" id="KW-1185">Reference proteome</keyword>
<evidence type="ECO:0008006" key="4">
    <source>
        <dbReference type="Google" id="ProtNLM"/>
    </source>
</evidence>
<name>A0A5S3PEQ7_9RHOB</name>
<feature type="chain" id="PRO_5024435023" description="Dihydroxy-acid dehydratase" evidence="1">
    <location>
        <begin position="23"/>
        <end position="204"/>
    </location>
</feature>
<keyword evidence="1" id="KW-0732">Signal</keyword>
<dbReference type="OrthoDB" id="7829925at2"/>
<dbReference type="RefSeq" id="WP_138661990.1">
    <property type="nucleotide sequence ID" value="NZ_VANS01000002.1"/>
</dbReference>
<evidence type="ECO:0000256" key="1">
    <source>
        <dbReference type="SAM" id="SignalP"/>
    </source>
</evidence>
<dbReference type="PROSITE" id="PS51257">
    <property type="entry name" value="PROKAR_LIPOPROTEIN"/>
    <property type="match status" value="1"/>
</dbReference>
<dbReference type="EMBL" id="VANS01000002">
    <property type="protein sequence ID" value="TMM52449.1"/>
    <property type="molecule type" value="Genomic_DNA"/>
</dbReference>
<evidence type="ECO:0000313" key="2">
    <source>
        <dbReference type="EMBL" id="TMM52449.1"/>
    </source>
</evidence>
<protein>
    <recommendedName>
        <fullName evidence="4">Dihydroxy-acid dehydratase</fullName>
    </recommendedName>
</protein>
<evidence type="ECO:0000313" key="3">
    <source>
        <dbReference type="Proteomes" id="UP000309550"/>
    </source>
</evidence>
<gene>
    <name evidence="2" type="ORF">FDT80_09210</name>
</gene>
<dbReference type="Proteomes" id="UP000309550">
    <property type="component" value="Unassembled WGS sequence"/>
</dbReference>
<sequence length="204" mass="20550">MTTWTFKGPIAALALLALTACEGGQGIGAQAQKPLTAARMMSGAVILVPPSGFCIDRGSLRASFALMARCDTLGAAPETARGAPLGLITASFAAAADGDPLPSQGDLLATASVTRVLKAQSSKDMLLLHASGPAPSKGLSDVHWRGAARLGGHIVAVALYGPRDGRAIGPEGAVIVQQLFDGTRAQIDAARGGTAKTTPPKKGS</sequence>
<dbReference type="AlphaFoldDB" id="A0A5S3PEQ7"/>
<proteinExistence type="predicted"/>
<organism evidence="2 3">
    <name type="scientific">Sulfitobacter sabulilitoris</name>
    <dbReference type="NCBI Taxonomy" id="2562655"/>
    <lineage>
        <taxon>Bacteria</taxon>
        <taxon>Pseudomonadati</taxon>
        <taxon>Pseudomonadota</taxon>
        <taxon>Alphaproteobacteria</taxon>
        <taxon>Rhodobacterales</taxon>
        <taxon>Roseobacteraceae</taxon>
        <taxon>Sulfitobacter</taxon>
    </lineage>
</organism>
<feature type="signal peptide" evidence="1">
    <location>
        <begin position="1"/>
        <end position="22"/>
    </location>
</feature>
<reference evidence="2 3" key="1">
    <citation type="submission" date="2019-05" db="EMBL/GenBank/DDBJ databases">
        <title>Sulfitobacter sabulilitoris sp. nov., isolated from a marine sand.</title>
        <authorList>
            <person name="Yoon J.-H."/>
        </authorList>
    </citation>
    <scope>NUCLEOTIDE SEQUENCE [LARGE SCALE GENOMIC DNA]</scope>
    <source>
        <strain evidence="2 3">HSMS-29</strain>
    </source>
</reference>
<comment type="caution">
    <text evidence="2">The sequence shown here is derived from an EMBL/GenBank/DDBJ whole genome shotgun (WGS) entry which is preliminary data.</text>
</comment>
<accession>A0A5S3PEQ7</accession>